<proteinExistence type="predicted"/>
<dbReference type="RefSeq" id="WP_377930575.1">
    <property type="nucleotide sequence ID" value="NZ_JBHUEM010000054.1"/>
</dbReference>
<protein>
    <submittedName>
        <fullName evidence="1">Uncharacterized protein</fullName>
    </submittedName>
</protein>
<accession>A0ABW4LXP0</accession>
<gene>
    <name evidence="1" type="ORF">ACFSCX_22960</name>
</gene>
<comment type="caution">
    <text evidence="1">The sequence shown here is derived from an EMBL/GenBank/DDBJ whole genome shotgun (WGS) entry which is preliminary data.</text>
</comment>
<sequence>MNLKLIESGIEPNIEFYDGISLKQYQDLSKRWNEILLIVHKEILNYVNDDNLCFDSGEDIFPLRSELTGNYYIDSISYIKHVNPIGIQIMIKTRLTKTLQNGKEDDYLELDVTLFTSFINHNFEVWGIDSSSI</sequence>
<dbReference type="Proteomes" id="UP001597214">
    <property type="component" value="Unassembled WGS sequence"/>
</dbReference>
<keyword evidence="2" id="KW-1185">Reference proteome</keyword>
<evidence type="ECO:0000313" key="1">
    <source>
        <dbReference type="EMBL" id="MFD1739346.1"/>
    </source>
</evidence>
<name>A0ABW4LXP0_9BACI</name>
<dbReference type="EMBL" id="JBHUEM010000054">
    <property type="protein sequence ID" value="MFD1739346.1"/>
    <property type="molecule type" value="Genomic_DNA"/>
</dbReference>
<reference evidence="2" key="1">
    <citation type="journal article" date="2019" name="Int. J. Syst. Evol. Microbiol.">
        <title>The Global Catalogue of Microorganisms (GCM) 10K type strain sequencing project: providing services to taxonomists for standard genome sequencing and annotation.</title>
        <authorList>
            <consortium name="The Broad Institute Genomics Platform"/>
            <consortium name="The Broad Institute Genome Sequencing Center for Infectious Disease"/>
            <person name="Wu L."/>
            <person name="Ma J."/>
        </authorList>
    </citation>
    <scope>NUCLEOTIDE SEQUENCE [LARGE SCALE GENOMIC DNA]</scope>
    <source>
        <strain evidence="2">CCUG 49339</strain>
    </source>
</reference>
<organism evidence="1 2">
    <name type="scientific">Bacillus salitolerans</name>
    <dbReference type="NCBI Taxonomy" id="1437434"/>
    <lineage>
        <taxon>Bacteria</taxon>
        <taxon>Bacillati</taxon>
        <taxon>Bacillota</taxon>
        <taxon>Bacilli</taxon>
        <taxon>Bacillales</taxon>
        <taxon>Bacillaceae</taxon>
        <taxon>Bacillus</taxon>
    </lineage>
</organism>
<evidence type="ECO:0000313" key="2">
    <source>
        <dbReference type="Proteomes" id="UP001597214"/>
    </source>
</evidence>